<reference evidence="2" key="1">
    <citation type="submission" date="2023-03" db="EMBL/GenBank/DDBJ databases">
        <title>Massive genome expansion in bonnet fungi (Mycena s.s.) driven by repeated elements and novel gene families across ecological guilds.</title>
        <authorList>
            <consortium name="Lawrence Berkeley National Laboratory"/>
            <person name="Harder C.B."/>
            <person name="Miyauchi S."/>
            <person name="Viragh M."/>
            <person name="Kuo A."/>
            <person name="Thoen E."/>
            <person name="Andreopoulos B."/>
            <person name="Lu D."/>
            <person name="Skrede I."/>
            <person name="Drula E."/>
            <person name="Henrissat B."/>
            <person name="Morin E."/>
            <person name="Kohler A."/>
            <person name="Barry K."/>
            <person name="LaButti K."/>
            <person name="Morin E."/>
            <person name="Salamov A."/>
            <person name="Lipzen A."/>
            <person name="Mereny Z."/>
            <person name="Hegedus B."/>
            <person name="Baldrian P."/>
            <person name="Stursova M."/>
            <person name="Weitz H."/>
            <person name="Taylor A."/>
            <person name="Grigoriev I.V."/>
            <person name="Nagy L.G."/>
            <person name="Martin F."/>
            <person name="Kauserud H."/>
        </authorList>
    </citation>
    <scope>NUCLEOTIDE SEQUENCE</scope>
    <source>
        <strain evidence="2">CBHHK002</strain>
    </source>
</reference>
<keyword evidence="3" id="KW-1185">Reference proteome</keyword>
<feature type="region of interest" description="Disordered" evidence="1">
    <location>
        <begin position="60"/>
        <end position="121"/>
    </location>
</feature>
<evidence type="ECO:0000313" key="3">
    <source>
        <dbReference type="Proteomes" id="UP001218218"/>
    </source>
</evidence>
<gene>
    <name evidence="2" type="ORF">DFH08DRAFT_960112</name>
</gene>
<feature type="compositionally biased region" description="Low complexity" evidence="1">
    <location>
        <begin position="97"/>
        <end position="121"/>
    </location>
</feature>
<comment type="caution">
    <text evidence="2">The sequence shown here is derived from an EMBL/GenBank/DDBJ whole genome shotgun (WGS) entry which is preliminary data.</text>
</comment>
<evidence type="ECO:0000313" key="2">
    <source>
        <dbReference type="EMBL" id="KAJ7347680.1"/>
    </source>
</evidence>
<feature type="compositionally biased region" description="Basic residues" evidence="1">
    <location>
        <begin position="85"/>
        <end position="96"/>
    </location>
</feature>
<protein>
    <submittedName>
        <fullName evidence="2">Uncharacterized protein</fullName>
    </submittedName>
</protein>
<name>A0AAD7A2D6_9AGAR</name>
<dbReference type="AlphaFoldDB" id="A0AAD7A2D6"/>
<dbReference type="Proteomes" id="UP001218218">
    <property type="component" value="Unassembled WGS sequence"/>
</dbReference>
<evidence type="ECO:0000256" key="1">
    <source>
        <dbReference type="SAM" id="MobiDB-lite"/>
    </source>
</evidence>
<organism evidence="2 3">
    <name type="scientific">Mycena albidolilacea</name>
    <dbReference type="NCBI Taxonomy" id="1033008"/>
    <lineage>
        <taxon>Eukaryota</taxon>
        <taxon>Fungi</taxon>
        <taxon>Dikarya</taxon>
        <taxon>Basidiomycota</taxon>
        <taxon>Agaricomycotina</taxon>
        <taxon>Agaricomycetes</taxon>
        <taxon>Agaricomycetidae</taxon>
        <taxon>Agaricales</taxon>
        <taxon>Marasmiineae</taxon>
        <taxon>Mycenaceae</taxon>
        <taxon>Mycena</taxon>
    </lineage>
</organism>
<proteinExistence type="predicted"/>
<accession>A0AAD7A2D6</accession>
<dbReference type="EMBL" id="JARIHO010000018">
    <property type="protein sequence ID" value="KAJ7347680.1"/>
    <property type="molecule type" value="Genomic_DNA"/>
</dbReference>
<sequence>MGGALSMKIICHGTTPAGNNFKDSCVDFDKNVVEAFEGFLQQVFTPEECLARTLEVKTPNANDASRPATVIHSPAPPPTALAAKPKPKCKQAKKKTSTAAPATATAAGAVAPAASAVETPG</sequence>